<proteinExistence type="inferred from homology"/>
<reference evidence="8" key="1">
    <citation type="submission" date="2021-01" db="EMBL/GenBank/DDBJ databases">
        <authorList>
            <person name="Corre E."/>
            <person name="Pelletier E."/>
            <person name="Niang G."/>
            <person name="Scheremetjew M."/>
            <person name="Finn R."/>
            <person name="Kale V."/>
            <person name="Holt S."/>
            <person name="Cochrane G."/>
            <person name="Meng A."/>
            <person name="Brown T."/>
            <person name="Cohen L."/>
        </authorList>
    </citation>
    <scope>NUCLEOTIDE SEQUENCE</scope>
    <source>
        <strain evidence="8">S3</strain>
    </source>
</reference>
<feature type="domain" description="Alpha-carbonic anhydrase" evidence="7">
    <location>
        <begin position="1"/>
        <end position="182"/>
    </location>
</feature>
<dbReference type="SUPFAM" id="SSF51069">
    <property type="entry name" value="Carbonic anhydrase"/>
    <property type="match status" value="1"/>
</dbReference>
<gene>
    <name evidence="8" type="ORF">SINC0208_LOCUS7463</name>
</gene>
<protein>
    <recommendedName>
        <fullName evidence="2">carbonic anhydrase</fullName>
        <ecNumber evidence="2">4.2.1.1</ecNumber>
    </recommendedName>
</protein>
<name>A0A7S3IMV1_9SPIT</name>
<keyword evidence="5" id="KW-0456">Lyase</keyword>
<dbReference type="InterPro" id="IPR036398">
    <property type="entry name" value="CA_dom_sf"/>
</dbReference>
<evidence type="ECO:0000256" key="5">
    <source>
        <dbReference type="ARBA" id="ARBA00023239"/>
    </source>
</evidence>
<dbReference type="PROSITE" id="PS51144">
    <property type="entry name" value="ALPHA_CA_2"/>
    <property type="match status" value="1"/>
</dbReference>
<evidence type="ECO:0000256" key="3">
    <source>
        <dbReference type="ARBA" id="ARBA00022723"/>
    </source>
</evidence>
<evidence type="ECO:0000313" key="8">
    <source>
        <dbReference type="EMBL" id="CAE0326836.1"/>
    </source>
</evidence>
<dbReference type="PANTHER" id="PTHR18952:SF265">
    <property type="entry name" value="CARBONIC ANHYDRASE"/>
    <property type="match status" value="1"/>
</dbReference>
<accession>A0A7S3IMV1</accession>
<dbReference type="PANTHER" id="PTHR18952">
    <property type="entry name" value="CARBONIC ANHYDRASE"/>
    <property type="match status" value="1"/>
</dbReference>
<evidence type="ECO:0000259" key="7">
    <source>
        <dbReference type="PROSITE" id="PS51144"/>
    </source>
</evidence>
<sequence>MFTSEYASSIFGANKQYNALQFHFHAGSEHTVDGIRQDFEMHIVHTAETTVNEFKYAAVGIMFSVNAYNSKLTVAEQKIIDTFFETLDLSNKNDPIVNFNNFGDMMSMLDTDNRWVYKGSVTTPPCDRYVYWNVLTTIYPISQKHLDLFKAQLQRGESGQLVNYGNWRATTPVDMHNVQRVVDTTLGSELMTGNNPSYQININIYNQNSASTASRQCY</sequence>
<keyword evidence="3" id="KW-0479">Metal-binding</keyword>
<dbReference type="GO" id="GO:0008270">
    <property type="term" value="F:zinc ion binding"/>
    <property type="evidence" value="ECO:0007669"/>
    <property type="project" value="InterPro"/>
</dbReference>
<evidence type="ECO:0000256" key="2">
    <source>
        <dbReference type="ARBA" id="ARBA00012925"/>
    </source>
</evidence>
<comment type="catalytic activity">
    <reaction evidence="6">
        <text>hydrogencarbonate + H(+) = CO2 + H2O</text>
        <dbReference type="Rhea" id="RHEA:10748"/>
        <dbReference type="ChEBI" id="CHEBI:15377"/>
        <dbReference type="ChEBI" id="CHEBI:15378"/>
        <dbReference type="ChEBI" id="CHEBI:16526"/>
        <dbReference type="ChEBI" id="CHEBI:17544"/>
        <dbReference type="EC" id="4.2.1.1"/>
    </reaction>
</comment>
<dbReference type="SMART" id="SM01057">
    <property type="entry name" value="Carb_anhydrase"/>
    <property type="match status" value="1"/>
</dbReference>
<dbReference type="InterPro" id="IPR023561">
    <property type="entry name" value="Carbonic_anhydrase_a-class"/>
</dbReference>
<comment type="similarity">
    <text evidence="1">Belongs to the alpha-carbonic anhydrase family.</text>
</comment>
<organism evidence="8">
    <name type="scientific">Strombidium inclinatum</name>
    <dbReference type="NCBI Taxonomy" id="197538"/>
    <lineage>
        <taxon>Eukaryota</taxon>
        <taxon>Sar</taxon>
        <taxon>Alveolata</taxon>
        <taxon>Ciliophora</taxon>
        <taxon>Intramacronucleata</taxon>
        <taxon>Spirotrichea</taxon>
        <taxon>Oligotrichia</taxon>
        <taxon>Strombidiidae</taxon>
        <taxon>Strombidium</taxon>
    </lineage>
</organism>
<dbReference type="AlphaFoldDB" id="A0A7S3IMV1"/>
<keyword evidence="4" id="KW-0862">Zinc</keyword>
<evidence type="ECO:0000256" key="6">
    <source>
        <dbReference type="ARBA" id="ARBA00048348"/>
    </source>
</evidence>
<dbReference type="EMBL" id="HBIH01018623">
    <property type="protein sequence ID" value="CAE0326836.1"/>
    <property type="molecule type" value="Transcribed_RNA"/>
</dbReference>
<dbReference type="Pfam" id="PF00194">
    <property type="entry name" value="Carb_anhydrase"/>
    <property type="match status" value="1"/>
</dbReference>
<dbReference type="InterPro" id="IPR001148">
    <property type="entry name" value="CA_dom"/>
</dbReference>
<dbReference type="Gene3D" id="3.10.200.10">
    <property type="entry name" value="Alpha carbonic anhydrase"/>
    <property type="match status" value="1"/>
</dbReference>
<dbReference type="GO" id="GO:0004089">
    <property type="term" value="F:carbonate dehydratase activity"/>
    <property type="evidence" value="ECO:0007669"/>
    <property type="project" value="UniProtKB-EC"/>
</dbReference>
<evidence type="ECO:0000256" key="1">
    <source>
        <dbReference type="ARBA" id="ARBA00010718"/>
    </source>
</evidence>
<evidence type="ECO:0000256" key="4">
    <source>
        <dbReference type="ARBA" id="ARBA00022833"/>
    </source>
</evidence>
<dbReference type="EC" id="4.2.1.1" evidence="2"/>